<protein>
    <submittedName>
        <fullName evidence="1">Uncharacterized protein</fullName>
    </submittedName>
</protein>
<keyword evidence="2" id="KW-1185">Reference proteome</keyword>
<evidence type="ECO:0000313" key="1">
    <source>
        <dbReference type="EMBL" id="KAK2559073.1"/>
    </source>
</evidence>
<dbReference type="EMBL" id="JARQWQ010000042">
    <property type="protein sequence ID" value="KAK2559073.1"/>
    <property type="molecule type" value="Genomic_DNA"/>
</dbReference>
<dbReference type="GO" id="GO:0003676">
    <property type="term" value="F:nucleic acid binding"/>
    <property type="evidence" value="ECO:0007669"/>
    <property type="project" value="InterPro"/>
</dbReference>
<accession>A0AAD9QD33</accession>
<dbReference type="Proteomes" id="UP001249851">
    <property type="component" value="Unassembled WGS sequence"/>
</dbReference>
<reference evidence="1" key="1">
    <citation type="journal article" date="2023" name="G3 (Bethesda)">
        <title>Whole genome assembly and annotation of the endangered Caribbean coral Acropora cervicornis.</title>
        <authorList>
            <person name="Selwyn J.D."/>
            <person name="Vollmer S.V."/>
        </authorList>
    </citation>
    <scope>NUCLEOTIDE SEQUENCE</scope>
    <source>
        <strain evidence="1">K2</strain>
    </source>
</reference>
<reference evidence="1" key="2">
    <citation type="journal article" date="2023" name="Science">
        <title>Genomic signatures of disease resistance in endangered staghorn corals.</title>
        <authorList>
            <person name="Vollmer S.V."/>
            <person name="Selwyn J.D."/>
            <person name="Despard B.A."/>
            <person name="Roesel C.L."/>
        </authorList>
    </citation>
    <scope>NUCLEOTIDE SEQUENCE</scope>
    <source>
        <strain evidence="1">K2</strain>
    </source>
</reference>
<sequence length="153" mass="17311">MVLVKSNPLSGAMAPKARVWRRKGERLIITAKGSKDLAGGKRLHVMVVTAYNKGVILYEPYDKMNGKFFASFICQDFNLCFGRAGPKRDGKLKNLLKSEAIQENITCETFEQFKTRALRTIENVDPTIIDKAIESMPQRIRLIIKGKGCRTKY</sequence>
<name>A0AAD9QD33_ACRCE</name>
<gene>
    <name evidence="1" type="ORF">P5673_018718</name>
</gene>
<organism evidence="1 2">
    <name type="scientific">Acropora cervicornis</name>
    <name type="common">Staghorn coral</name>
    <dbReference type="NCBI Taxonomy" id="6130"/>
    <lineage>
        <taxon>Eukaryota</taxon>
        <taxon>Metazoa</taxon>
        <taxon>Cnidaria</taxon>
        <taxon>Anthozoa</taxon>
        <taxon>Hexacorallia</taxon>
        <taxon>Scleractinia</taxon>
        <taxon>Astrocoeniina</taxon>
        <taxon>Acroporidae</taxon>
        <taxon>Acropora</taxon>
    </lineage>
</organism>
<comment type="caution">
    <text evidence="1">The sequence shown here is derived from an EMBL/GenBank/DDBJ whole genome shotgun (WGS) entry which is preliminary data.</text>
</comment>
<dbReference type="Gene3D" id="3.30.420.10">
    <property type="entry name" value="Ribonuclease H-like superfamily/Ribonuclease H"/>
    <property type="match status" value="1"/>
</dbReference>
<evidence type="ECO:0000313" key="2">
    <source>
        <dbReference type="Proteomes" id="UP001249851"/>
    </source>
</evidence>
<dbReference type="InterPro" id="IPR036397">
    <property type="entry name" value="RNaseH_sf"/>
</dbReference>
<proteinExistence type="predicted"/>
<dbReference type="AlphaFoldDB" id="A0AAD9QD33"/>